<evidence type="ECO:0000259" key="5">
    <source>
        <dbReference type="PROSITE" id="PS50893"/>
    </source>
</evidence>
<reference evidence="7" key="1">
    <citation type="submission" date="2021-02" db="EMBL/GenBank/DDBJ databases">
        <authorList>
            <person name="Dougan E. K."/>
            <person name="Rhodes N."/>
            <person name="Thang M."/>
            <person name="Chan C."/>
        </authorList>
    </citation>
    <scope>NUCLEOTIDE SEQUENCE</scope>
</reference>
<dbReference type="AlphaFoldDB" id="A0A812PYI3"/>
<dbReference type="InterPro" id="IPR003439">
    <property type="entry name" value="ABC_transporter-like_ATP-bd"/>
</dbReference>
<feature type="domain" description="ABC transporter" evidence="5">
    <location>
        <begin position="172"/>
        <end position="424"/>
    </location>
</feature>
<accession>A0A812PYI3</accession>
<dbReference type="SUPFAM" id="SSF52540">
    <property type="entry name" value="P-loop containing nucleoside triphosphate hydrolases"/>
    <property type="match status" value="1"/>
</dbReference>
<dbReference type="InterPro" id="IPR036640">
    <property type="entry name" value="ABC1_TM_sf"/>
</dbReference>
<dbReference type="OrthoDB" id="6500128at2759"/>
<name>A0A812PYI3_9DINO</name>
<proteinExistence type="predicted"/>
<feature type="domain" description="ABC transmembrane type-1" evidence="6">
    <location>
        <begin position="8"/>
        <end position="127"/>
    </location>
</feature>
<dbReference type="Gene3D" id="1.20.1560.10">
    <property type="entry name" value="ABC transporter type 1, transmembrane domain"/>
    <property type="match status" value="1"/>
</dbReference>
<dbReference type="InterPro" id="IPR027417">
    <property type="entry name" value="P-loop_NTPase"/>
</dbReference>
<dbReference type="InterPro" id="IPR011527">
    <property type="entry name" value="ABC1_TM_dom"/>
</dbReference>
<dbReference type="Pfam" id="PF00005">
    <property type="entry name" value="ABC_tran"/>
    <property type="match status" value="1"/>
</dbReference>
<sequence length="433" mass="47661">MYATHPQLALIARRTGKTVGHYGVVQNHAMAKANAVAVEVLGSIRTAEAQEVQSNVGEEQEAVFFTQRLNRYLRIIKATVYLETVLRFTQYGLSKVRNIVVLAVAMHQVITGSLTIGAISFVVSVALESMLVTGVVRWQDGFKNLADIWINFKQTITSTGIQSIRVTLRAFVHDMTMCQEGGIQPAYCRGSLSLEDIIALVGESGFPVINTALPLIYRGSGSLPMQIWQLSMRLFAELEDPTAGSIALDGLDYRSYNIRWLRSQIGFVEQEPVLFDRSLNDNIAYGSAKGARKADIEGAAQRANAHTFITALQSGYETHPGERAARISGGQKQRVAIARAIIRSPKMLVLDEATSALDSENEHIVQQALDELMQGKTTFIIAHRLSTVVRSTKILVLDKGRVIEQGTHDELVSDESSRYASFMSHQIVSPLLS</sequence>
<dbReference type="Gene3D" id="3.40.50.300">
    <property type="entry name" value="P-loop containing nucleotide triphosphate hydrolases"/>
    <property type="match status" value="1"/>
</dbReference>
<evidence type="ECO:0000313" key="8">
    <source>
        <dbReference type="Proteomes" id="UP000604046"/>
    </source>
</evidence>
<dbReference type="GO" id="GO:0005524">
    <property type="term" value="F:ATP binding"/>
    <property type="evidence" value="ECO:0007669"/>
    <property type="project" value="InterPro"/>
</dbReference>
<organism evidence="7 8">
    <name type="scientific">Symbiodinium natans</name>
    <dbReference type="NCBI Taxonomy" id="878477"/>
    <lineage>
        <taxon>Eukaryota</taxon>
        <taxon>Sar</taxon>
        <taxon>Alveolata</taxon>
        <taxon>Dinophyceae</taxon>
        <taxon>Suessiales</taxon>
        <taxon>Symbiodiniaceae</taxon>
        <taxon>Symbiodinium</taxon>
    </lineage>
</organism>
<evidence type="ECO:0000313" key="7">
    <source>
        <dbReference type="EMBL" id="CAE7375379.1"/>
    </source>
</evidence>
<dbReference type="InterPro" id="IPR017871">
    <property type="entry name" value="ABC_transporter-like_CS"/>
</dbReference>
<dbReference type="InterPro" id="IPR039421">
    <property type="entry name" value="Type_1_exporter"/>
</dbReference>
<dbReference type="EMBL" id="CAJNDS010002212">
    <property type="protein sequence ID" value="CAE7375379.1"/>
    <property type="molecule type" value="Genomic_DNA"/>
</dbReference>
<comment type="subcellular location">
    <subcellularLocation>
        <location evidence="1">Membrane</location>
        <topology evidence="1">Multi-pass membrane protein</topology>
    </subcellularLocation>
</comment>
<evidence type="ECO:0000256" key="2">
    <source>
        <dbReference type="ARBA" id="ARBA00022692"/>
    </source>
</evidence>
<dbReference type="GO" id="GO:0016020">
    <property type="term" value="C:membrane"/>
    <property type="evidence" value="ECO:0007669"/>
    <property type="project" value="UniProtKB-SubCell"/>
</dbReference>
<protein>
    <submittedName>
        <fullName evidence="7">AbcB1 protein</fullName>
    </submittedName>
</protein>
<dbReference type="PROSITE" id="PS50893">
    <property type="entry name" value="ABC_TRANSPORTER_2"/>
    <property type="match status" value="1"/>
</dbReference>
<dbReference type="PANTHER" id="PTHR43394:SF1">
    <property type="entry name" value="ATP-BINDING CASSETTE SUB-FAMILY B MEMBER 10, MITOCHONDRIAL"/>
    <property type="match status" value="1"/>
</dbReference>
<dbReference type="PROSITE" id="PS50929">
    <property type="entry name" value="ABC_TM1F"/>
    <property type="match status" value="1"/>
</dbReference>
<comment type="caution">
    <text evidence="7">The sequence shown here is derived from an EMBL/GenBank/DDBJ whole genome shotgun (WGS) entry which is preliminary data.</text>
</comment>
<dbReference type="GO" id="GO:0015421">
    <property type="term" value="F:ABC-type oligopeptide transporter activity"/>
    <property type="evidence" value="ECO:0007669"/>
    <property type="project" value="TreeGrafter"/>
</dbReference>
<dbReference type="GO" id="GO:0016887">
    <property type="term" value="F:ATP hydrolysis activity"/>
    <property type="evidence" value="ECO:0007669"/>
    <property type="project" value="InterPro"/>
</dbReference>
<dbReference type="PANTHER" id="PTHR43394">
    <property type="entry name" value="ATP-DEPENDENT PERMEASE MDL1, MITOCHONDRIAL"/>
    <property type="match status" value="1"/>
</dbReference>
<dbReference type="SUPFAM" id="SSF90123">
    <property type="entry name" value="ABC transporter transmembrane region"/>
    <property type="match status" value="1"/>
</dbReference>
<evidence type="ECO:0000256" key="1">
    <source>
        <dbReference type="ARBA" id="ARBA00004141"/>
    </source>
</evidence>
<dbReference type="PROSITE" id="PS00211">
    <property type="entry name" value="ABC_TRANSPORTER_1"/>
    <property type="match status" value="1"/>
</dbReference>
<keyword evidence="2" id="KW-0812">Transmembrane</keyword>
<evidence type="ECO:0000256" key="3">
    <source>
        <dbReference type="ARBA" id="ARBA00022989"/>
    </source>
</evidence>
<keyword evidence="4" id="KW-0472">Membrane</keyword>
<evidence type="ECO:0000259" key="6">
    <source>
        <dbReference type="PROSITE" id="PS50929"/>
    </source>
</evidence>
<keyword evidence="8" id="KW-1185">Reference proteome</keyword>
<evidence type="ECO:0000256" key="4">
    <source>
        <dbReference type="ARBA" id="ARBA00023136"/>
    </source>
</evidence>
<keyword evidence="3" id="KW-1133">Transmembrane helix</keyword>
<gene>
    <name evidence="7" type="primary">abcB1</name>
    <name evidence="7" type="ORF">SNAT2548_LOCUS20506</name>
</gene>
<dbReference type="Proteomes" id="UP000604046">
    <property type="component" value="Unassembled WGS sequence"/>
</dbReference>